<evidence type="ECO:0000313" key="3">
    <source>
        <dbReference type="EMBL" id="PSR21699.1"/>
    </source>
</evidence>
<dbReference type="PRINTS" id="PR00599">
    <property type="entry name" value="MAPEPTIDASE"/>
</dbReference>
<evidence type="ECO:0000259" key="2">
    <source>
        <dbReference type="Pfam" id="PF01321"/>
    </source>
</evidence>
<dbReference type="InterPro" id="IPR036005">
    <property type="entry name" value="Creatinase/aminopeptidase-like"/>
</dbReference>
<feature type="domain" description="Creatinase N-terminal" evidence="2">
    <location>
        <begin position="13"/>
        <end position="162"/>
    </location>
</feature>
<protein>
    <recommendedName>
        <fullName evidence="5">Aminopeptidase P family protein</fullName>
    </recommendedName>
</protein>
<dbReference type="GO" id="GO:0004177">
    <property type="term" value="F:aminopeptidase activity"/>
    <property type="evidence" value="ECO:0007669"/>
    <property type="project" value="UniProtKB-ARBA"/>
</dbReference>
<reference evidence="3 4" key="1">
    <citation type="journal article" date="2014" name="BMC Genomics">
        <title>Comparison of environmental and isolate Sulfobacillus genomes reveals diverse carbon, sulfur, nitrogen, and hydrogen metabolisms.</title>
        <authorList>
            <person name="Justice N.B."/>
            <person name="Norman A."/>
            <person name="Brown C.T."/>
            <person name="Singh A."/>
            <person name="Thomas B.C."/>
            <person name="Banfield J.F."/>
        </authorList>
    </citation>
    <scope>NUCLEOTIDE SEQUENCE [LARGE SCALE GENOMIC DNA]</scope>
    <source>
        <strain evidence="3">AMDSBA3</strain>
    </source>
</reference>
<dbReference type="SUPFAM" id="SSF53092">
    <property type="entry name" value="Creatinase/prolidase N-terminal domain"/>
    <property type="match status" value="1"/>
</dbReference>
<dbReference type="EMBL" id="PXYV01000029">
    <property type="protein sequence ID" value="PSR21699.1"/>
    <property type="molecule type" value="Genomic_DNA"/>
</dbReference>
<dbReference type="Gene3D" id="3.40.350.10">
    <property type="entry name" value="Creatinase/prolidase N-terminal domain"/>
    <property type="match status" value="1"/>
</dbReference>
<dbReference type="Pfam" id="PF01321">
    <property type="entry name" value="Creatinase_N"/>
    <property type="match status" value="1"/>
</dbReference>
<dbReference type="Pfam" id="PF00557">
    <property type="entry name" value="Peptidase_M24"/>
    <property type="match status" value="1"/>
</dbReference>
<feature type="domain" description="Peptidase M24" evidence="1">
    <location>
        <begin position="170"/>
        <end position="375"/>
    </location>
</feature>
<dbReference type="PANTHER" id="PTHR46112">
    <property type="entry name" value="AMINOPEPTIDASE"/>
    <property type="match status" value="1"/>
</dbReference>
<dbReference type="Proteomes" id="UP000241848">
    <property type="component" value="Unassembled WGS sequence"/>
</dbReference>
<dbReference type="InterPro" id="IPR001714">
    <property type="entry name" value="Pept_M24_MAP"/>
</dbReference>
<dbReference type="GO" id="GO:0008235">
    <property type="term" value="F:metalloexopeptidase activity"/>
    <property type="evidence" value="ECO:0007669"/>
    <property type="project" value="UniProtKB-ARBA"/>
</dbReference>
<organism evidence="3 4">
    <name type="scientific">Sulfobacillus acidophilus</name>
    <dbReference type="NCBI Taxonomy" id="53633"/>
    <lineage>
        <taxon>Bacteria</taxon>
        <taxon>Bacillati</taxon>
        <taxon>Bacillota</taxon>
        <taxon>Clostridia</taxon>
        <taxon>Eubacteriales</taxon>
        <taxon>Clostridiales Family XVII. Incertae Sedis</taxon>
        <taxon>Sulfobacillus</taxon>
    </lineage>
</organism>
<dbReference type="InterPro" id="IPR029149">
    <property type="entry name" value="Creatin/AminoP/Spt16_N"/>
</dbReference>
<dbReference type="InterPro" id="IPR050659">
    <property type="entry name" value="Peptidase_M24B"/>
</dbReference>
<proteinExistence type="predicted"/>
<evidence type="ECO:0008006" key="5">
    <source>
        <dbReference type="Google" id="ProtNLM"/>
    </source>
</evidence>
<sequence>MTRGGSIVRDTVRKLQQVLRTQQVDVAIFGRPENVAYVTGIAPEGPEWAGVAMAGGPMTAVLFAETADSGELILANTEEWIVGQRELHVLRKLYPAFSNDHAYDPQKQYIDALTKEVNRLLSRSVRIGIDDGVPHMVVESLRRRGVDGLVNITEVAARCRRIKTPSEIALIRECARINDIGQQACRSFAKPGITELELWHHVVQRMEDEVGARLTVSGELVSGPRTAKPNYPGGPTTRILQPADTVILDLSVRLSGYWTDTTNTLVLSASPSTSLITCFSAAKAAFEAVIKELGPGQTCADVEKVARQTLSGFGFLPQHYLGHQIGTTVNELPRLVSYDSSPIEPGMVFAIEPGAYEGEGGSFGARLEKNIVVTETGCEILSNFPWGLDPASK</sequence>
<dbReference type="Gene3D" id="3.90.230.10">
    <property type="entry name" value="Creatinase/methionine aminopeptidase superfamily"/>
    <property type="match status" value="1"/>
</dbReference>
<dbReference type="InterPro" id="IPR000587">
    <property type="entry name" value="Creatinase_N"/>
</dbReference>
<dbReference type="PANTHER" id="PTHR46112:SF3">
    <property type="entry name" value="AMINOPEPTIDASE YPDF"/>
    <property type="match status" value="1"/>
</dbReference>
<evidence type="ECO:0000313" key="4">
    <source>
        <dbReference type="Proteomes" id="UP000241848"/>
    </source>
</evidence>
<evidence type="ECO:0000259" key="1">
    <source>
        <dbReference type="Pfam" id="PF00557"/>
    </source>
</evidence>
<dbReference type="AlphaFoldDB" id="A0A2T2WHJ6"/>
<comment type="caution">
    <text evidence="3">The sequence shown here is derived from an EMBL/GenBank/DDBJ whole genome shotgun (WGS) entry which is preliminary data.</text>
</comment>
<name>A0A2T2WHJ6_9FIRM</name>
<accession>A0A2T2WHJ6</accession>
<gene>
    <name evidence="3" type="ORF">C7B45_09855</name>
</gene>
<dbReference type="InterPro" id="IPR000994">
    <property type="entry name" value="Pept_M24"/>
</dbReference>
<dbReference type="SUPFAM" id="SSF55920">
    <property type="entry name" value="Creatinase/aminopeptidase"/>
    <property type="match status" value="1"/>
</dbReference>